<dbReference type="EMBL" id="GBRH01167569">
    <property type="protein sequence ID" value="JAE30327.1"/>
    <property type="molecule type" value="Transcribed_RNA"/>
</dbReference>
<proteinExistence type="predicted"/>
<reference evidence="1" key="1">
    <citation type="submission" date="2014-09" db="EMBL/GenBank/DDBJ databases">
        <authorList>
            <person name="Magalhaes I.L.F."/>
            <person name="Oliveira U."/>
            <person name="Santos F.R."/>
            <person name="Vidigal T.H.D.A."/>
            <person name="Brescovit A.D."/>
            <person name="Santos A.J."/>
        </authorList>
    </citation>
    <scope>NUCLEOTIDE SEQUENCE</scope>
    <source>
        <tissue evidence="1">Shoot tissue taken approximately 20 cm above the soil surface</tissue>
    </source>
</reference>
<protein>
    <submittedName>
        <fullName evidence="1">Uncharacterized protein</fullName>
    </submittedName>
</protein>
<reference evidence="1" key="2">
    <citation type="journal article" date="2015" name="Data Brief">
        <title>Shoot transcriptome of the giant reed, Arundo donax.</title>
        <authorList>
            <person name="Barrero R.A."/>
            <person name="Guerrero F.D."/>
            <person name="Moolhuijzen P."/>
            <person name="Goolsby J.A."/>
            <person name="Tidwell J."/>
            <person name="Bellgard S.E."/>
            <person name="Bellgard M.I."/>
        </authorList>
    </citation>
    <scope>NUCLEOTIDE SEQUENCE</scope>
    <source>
        <tissue evidence="1">Shoot tissue taken approximately 20 cm above the soil surface</tissue>
    </source>
</reference>
<name>A0A0A9H0N0_ARUDO</name>
<sequence>MKGTITHLYACVVEWFTYEYDETHTAFSFFCFYGVFSLENTPFIHSSCR</sequence>
<accession>A0A0A9H0N0</accession>
<evidence type="ECO:0000313" key="1">
    <source>
        <dbReference type="EMBL" id="JAE30327.1"/>
    </source>
</evidence>
<dbReference type="AlphaFoldDB" id="A0A0A9H0N0"/>
<organism evidence="1">
    <name type="scientific">Arundo donax</name>
    <name type="common">Giant reed</name>
    <name type="synonym">Donax arundinaceus</name>
    <dbReference type="NCBI Taxonomy" id="35708"/>
    <lineage>
        <taxon>Eukaryota</taxon>
        <taxon>Viridiplantae</taxon>
        <taxon>Streptophyta</taxon>
        <taxon>Embryophyta</taxon>
        <taxon>Tracheophyta</taxon>
        <taxon>Spermatophyta</taxon>
        <taxon>Magnoliopsida</taxon>
        <taxon>Liliopsida</taxon>
        <taxon>Poales</taxon>
        <taxon>Poaceae</taxon>
        <taxon>PACMAD clade</taxon>
        <taxon>Arundinoideae</taxon>
        <taxon>Arundineae</taxon>
        <taxon>Arundo</taxon>
    </lineage>
</organism>